<proteinExistence type="predicted"/>
<keyword evidence="3" id="KW-1185">Reference proteome</keyword>
<protein>
    <submittedName>
        <fullName evidence="2">Uncharacterized protein</fullName>
    </submittedName>
</protein>
<name>A0A397SUC6_9GLOM</name>
<dbReference type="PANTHER" id="PTHR34776:SF1">
    <property type="entry name" value="F17F16.3 PROTEIN"/>
    <property type="match status" value="1"/>
</dbReference>
<organism evidence="2 3">
    <name type="scientific">Glomus cerebriforme</name>
    <dbReference type="NCBI Taxonomy" id="658196"/>
    <lineage>
        <taxon>Eukaryota</taxon>
        <taxon>Fungi</taxon>
        <taxon>Fungi incertae sedis</taxon>
        <taxon>Mucoromycota</taxon>
        <taxon>Glomeromycotina</taxon>
        <taxon>Glomeromycetes</taxon>
        <taxon>Glomerales</taxon>
        <taxon>Glomeraceae</taxon>
        <taxon>Glomus</taxon>
    </lineage>
</organism>
<evidence type="ECO:0000256" key="1">
    <source>
        <dbReference type="SAM" id="MobiDB-lite"/>
    </source>
</evidence>
<dbReference type="OrthoDB" id="1028014at2759"/>
<reference evidence="2 3" key="1">
    <citation type="submission" date="2018-06" db="EMBL/GenBank/DDBJ databases">
        <title>Comparative genomics reveals the genomic features of Rhizophagus irregularis, R. cerebriforme, R. diaphanum and Gigaspora rosea, and their symbiotic lifestyle signature.</title>
        <authorList>
            <person name="Morin E."/>
            <person name="San Clemente H."/>
            <person name="Chen E.C.H."/>
            <person name="De La Providencia I."/>
            <person name="Hainaut M."/>
            <person name="Kuo A."/>
            <person name="Kohler A."/>
            <person name="Murat C."/>
            <person name="Tang N."/>
            <person name="Roy S."/>
            <person name="Loubradou J."/>
            <person name="Henrissat B."/>
            <person name="Grigoriev I.V."/>
            <person name="Corradi N."/>
            <person name="Roux C."/>
            <person name="Martin F.M."/>
        </authorList>
    </citation>
    <scope>NUCLEOTIDE SEQUENCE [LARGE SCALE GENOMIC DNA]</scope>
    <source>
        <strain evidence="2 3">DAOM 227022</strain>
    </source>
</reference>
<feature type="compositionally biased region" description="Basic and acidic residues" evidence="1">
    <location>
        <begin position="30"/>
        <end position="57"/>
    </location>
</feature>
<dbReference type="AlphaFoldDB" id="A0A397SUC6"/>
<sequence length="423" mass="48308">MPQQQKRKASTIASAKIAEDAGSGRKRKSDAKEEQPSIKEKDKSKVDDKKINEASDNKRRKKQTNVQEIHEQQHDNGTNGNEPQGHDLVNPHEHDQMLIDEYEKGVESHKVTEQHSGQDKQTVARNETIKELEKKMAPNTLEKGHICFFYRPKIEAEEVHSVDDVQRIYIVLVPYMVRPSVSEEPIPSYFHQVNDGKQPETDKPIPGKIRIVVIGKKKLPEIEKHIKLWGFVDRAFTDMSEIKEFVSGKKYQTATRGERSISACRLMGKGVYNIVEHKGHTHLAYVLEVPEELNDVQNDFNIKHEGSYVISVKNPETTSPLYAGLPDNEKVDYPPYLREKFGDRRFVSLSSTEFMDYDGAELLFIGAKEDISEGLGEAGKELEELADFECKEIAPLTAERVIYEELHLEKEILPSKPLHGLWE</sequence>
<dbReference type="EMBL" id="QKYT01000301">
    <property type="protein sequence ID" value="RIA87615.1"/>
    <property type="molecule type" value="Genomic_DNA"/>
</dbReference>
<dbReference type="PANTHER" id="PTHR34776">
    <property type="entry name" value="F17F16.3 PROTEIN"/>
    <property type="match status" value="1"/>
</dbReference>
<gene>
    <name evidence="2" type="ORF">C1645_877930</name>
</gene>
<dbReference type="Proteomes" id="UP000265703">
    <property type="component" value="Unassembled WGS sequence"/>
</dbReference>
<evidence type="ECO:0000313" key="2">
    <source>
        <dbReference type="EMBL" id="RIA87615.1"/>
    </source>
</evidence>
<comment type="caution">
    <text evidence="2">The sequence shown here is derived from an EMBL/GenBank/DDBJ whole genome shotgun (WGS) entry which is preliminary data.</text>
</comment>
<evidence type="ECO:0000313" key="3">
    <source>
        <dbReference type="Proteomes" id="UP000265703"/>
    </source>
</evidence>
<accession>A0A397SUC6</accession>
<dbReference type="STRING" id="658196.A0A397SUC6"/>
<feature type="region of interest" description="Disordered" evidence="1">
    <location>
        <begin position="1"/>
        <end position="90"/>
    </location>
</feature>